<organism evidence="2 3">
    <name type="scientific">Lachnotalea glycerini</name>
    <dbReference type="NCBI Taxonomy" id="1763509"/>
    <lineage>
        <taxon>Bacteria</taxon>
        <taxon>Bacillati</taxon>
        <taxon>Bacillota</taxon>
        <taxon>Clostridia</taxon>
        <taxon>Lachnospirales</taxon>
        <taxon>Lachnospiraceae</taxon>
        <taxon>Lachnotalea</taxon>
    </lineage>
</organism>
<dbReference type="Proteomes" id="UP000247523">
    <property type="component" value="Unassembled WGS sequence"/>
</dbReference>
<feature type="signal peptide" evidence="1">
    <location>
        <begin position="1"/>
        <end position="29"/>
    </location>
</feature>
<sequence>MGKKKNTKFIVGFFMTVMCFAMFNVSVKAESLTNSTTKSYLFAVAEGGWSSINMKVMYSENYTKSGNYNKFTSRSKSVLCTRAYATSCPEVYILNVKHSNDKTFSDWTIGSMIFDSSKWNEGFYYTNSSSVKYINTTNVTGNLPFEVYCSGATPTYNMGSVSLSLNTK</sequence>
<evidence type="ECO:0000313" key="2">
    <source>
        <dbReference type="EMBL" id="PXV87364.1"/>
    </source>
</evidence>
<name>A0A318ETM6_9FIRM</name>
<evidence type="ECO:0000313" key="3">
    <source>
        <dbReference type="Proteomes" id="UP000247523"/>
    </source>
</evidence>
<proteinExistence type="predicted"/>
<keyword evidence="1" id="KW-0732">Signal</keyword>
<comment type="caution">
    <text evidence="2">The sequence shown here is derived from an EMBL/GenBank/DDBJ whole genome shotgun (WGS) entry which is preliminary data.</text>
</comment>
<reference evidence="2 3" key="1">
    <citation type="submission" date="2018-05" db="EMBL/GenBank/DDBJ databases">
        <title>Genomic Encyclopedia of Type Strains, Phase IV (KMG-IV): sequencing the most valuable type-strain genomes for metagenomic binning, comparative biology and taxonomic classification.</title>
        <authorList>
            <person name="Goeker M."/>
        </authorList>
    </citation>
    <scope>NUCLEOTIDE SEQUENCE [LARGE SCALE GENOMIC DNA]</scope>
    <source>
        <strain evidence="2 3">DSM 28816</strain>
    </source>
</reference>
<evidence type="ECO:0000256" key="1">
    <source>
        <dbReference type="SAM" id="SignalP"/>
    </source>
</evidence>
<dbReference type="RefSeq" id="WP_110291628.1">
    <property type="nucleotide sequence ID" value="NZ_QICS01000010.1"/>
</dbReference>
<dbReference type="EMBL" id="QICS01000010">
    <property type="protein sequence ID" value="PXV87364.1"/>
    <property type="molecule type" value="Genomic_DNA"/>
</dbReference>
<feature type="chain" id="PRO_5016336750" evidence="1">
    <location>
        <begin position="30"/>
        <end position="168"/>
    </location>
</feature>
<dbReference type="AlphaFoldDB" id="A0A318ETM6"/>
<gene>
    <name evidence="2" type="ORF">C8E03_110125</name>
</gene>
<protein>
    <submittedName>
        <fullName evidence="2">Uncharacterized protein</fullName>
    </submittedName>
</protein>
<accession>A0A318ETM6</accession>